<organism evidence="1">
    <name type="scientific">Anguilla anguilla</name>
    <name type="common">European freshwater eel</name>
    <name type="synonym">Muraena anguilla</name>
    <dbReference type="NCBI Taxonomy" id="7936"/>
    <lineage>
        <taxon>Eukaryota</taxon>
        <taxon>Metazoa</taxon>
        <taxon>Chordata</taxon>
        <taxon>Craniata</taxon>
        <taxon>Vertebrata</taxon>
        <taxon>Euteleostomi</taxon>
        <taxon>Actinopterygii</taxon>
        <taxon>Neopterygii</taxon>
        <taxon>Teleostei</taxon>
        <taxon>Anguilliformes</taxon>
        <taxon>Anguillidae</taxon>
        <taxon>Anguilla</taxon>
    </lineage>
</organism>
<protein>
    <submittedName>
        <fullName evidence="1">Uncharacterized protein</fullName>
    </submittedName>
</protein>
<dbReference type="AlphaFoldDB" id="A0A0E9V378"/>
<sequence>MIWYEKNLTTHSYCFLSKQH</sequence>
<name>A0A0E9V378_ANGAN</name>
<reference evidence="1" key="1">
    <citation type="submission" date="2014-11" db="EMBL/GenBank/DDBJ databases">
        <authorList>
            <person name="Amaro Gonzalez C."/>
        </authorList>
    </citation>
    <scope>NUCLEOTIDE SEQUENCE</scope>
</reference>
<proteinExistence type="predicted"/>
<reference evidence="1" key="2">
    <citation type="journal article" date="2015" name="Fish Shellfish Immunol.">
        <title>Early steps in the European eel (Anguilla anguilla)-Vibrio vulnificus interaction in the gills: Role of the RtxA13 toxin.</title>
        <authorList>
            <person name="Callol A."/>
            <person name="Pajuelo D."/>
            <person name="Ebbesson L."/>
            <person name="Teles M."/>
            <person name="MacKenzie S."/>
            <person name="Amaro C."/>
        </authorList>
    </citation>
    <scope>NUCLEOTIDE SEQUENCE</scope>
</reference>
<accession>A0A0E9V378</accession>
<dbReference type="EMBL" id="GBXM01036697">
    <property type="protein sequence ID" value="JAH71880.1"/>
    <property type="molecule type" value="Transcribed_RNA"/>
</dbReference>
<evidence type="ECO:0000313" key="1">
    <source>
        <dbReference type="EMBL" id="JAH71880.1"/>
    </source>
</evidence>